<evidence type="ECO:0000256" key="6">
    <source>
        <dbReference type="ARBA" id="ARBA00022729"/>
    </source>
</evidence>
<evidence type="ECO:0000256" key="11">
    <source>
        <dbReference type="ARBA" id="ARBA00023180"/>
    </source>
</evidence>
<evidence type="ECO:0000256" key="12">
    <source>
        <dbReference type="SAM" id="Phobius"/>
    </source>
</evidence>
<evidence type="ECO:0000259" key="14">
    <source>
        <dbReference type="Pfam" id="PF23598"/>
    </source>
</evidence>
<evidence type="ECO:0000313" key="16">
    <source>
        <dbReference type="Proteomes" id="UP000288805"/>
    </source>
</evidence>
<comment type="subcellular location">
    <subcellularLocation>
        <location evidence="1">Cell membrane</location>
        <topology evidence="1">Single-pass type I membrane protein</topology>
    </subcellularLocation>
</comment>
<dbReference type="Pfam" id="PF00560">
    <property type="entry name" value="LRR_1"/>
    <property type="match status" value="2"/>
</dbReference>
<dbReference type="FunFam" id="3.80.10.10:FF:000275">
    <property type="entry name" value="Leucine-rich repeat receptor-like protein kinase"/>
    <property type="match status" value="1"/>
</dbReference>
<keyword evidence="5 12" id="KW-0812">Transmembrane</keyword>
<dbReference type="SUPFAM" id="SSF52058">
    <property type="entry name" value="L domain-like"/>
    <property type="match status" value="1"/>
</dbReference>
<name>A0A438IRA1_VITVI</name>
<evidence type="ECO:0000256" key="8">
    <source>
        <dbReference type="ARBA" id="ARBA00022989"/>
    </source>
</evidence>
<dbReference type="FunFam" id="3.80.10.10:FF:000095">
    <property type="entry name" value="LRR receptor-like serine/threonine-protein kinase GSO1"/>
    <property type="match status" value="1"/>
</dbReference>
<dbReference type="SUPFAM" id="SSF52047">
    <property type="entry name" value="RNI-like"/>
    <property type="match status" value="1"/>
</dbReference>
<dbReference type="InterPro" id="IPR032675">
    <property type="entry name" value="LRR_dom_sf"/>
</dbReference>
<evidence type="ECO:0000256" key="5">
    <source>
        <dbReference type="ARBA" id="ARBA00022692"/>
    </source>
</evidence>
<dbReference type="GO" id="GO:0005886">
    <property type="term" value="C:plasma membrane"/>
    <property type="evidence" value="ECO:0007669"/>
    <property type="project" value="UniProtKB-SubCell"/>
</dbReference>
<evidence type="ECO:0000313" key="15">
    <source>
        <dbReference type="EMBL" id="RVW99247.1"/>
    </source>
</evidence>
<comment type="similarity">
    <text evidence="2">Belongs to the RLP family.</text>
</comment>
<evidence type="ECO:0000259" key="13">
    <source>
        <dbReference type="Pfam" id="PF08263"/>
    </source>
</evidence>
<dbReference type="PANTHER" id="PTHR48063">
    <property type="entry name" value="LRR RECEPTOR-LIKE KINASE"/>
    <property type="match status" value="1"/>
</dbReference>
<organism evidence="15 16">
    <name type="scientific">Vitis vinifera</name>
    <name type="common">Grape</name>
    <dbReference type="NCBI Taxonomy" id="29760"/>
    <lineage>
        <taxon>Eukaryota</taxon>
        <taxon>Viridiplantae</taxon>
        <taxon>Streptophyta</taxon>
        <taxon>Embryophyta</taxon>
        <taxon>Tracheophyta</taxon>
        <taxon>Spermatophyta</taxon>
        <taxon>Magnoliopsida</taxon>
        <taxon>eudicotyledons</taxon>
        <taxon>Gunneridae</taxon>
        <taxon>Pentapetalae</taxon>
        <taxon>rosids</taxon>
        <taxon>Vitales</taxon>
        <taxon>Vitaceae</taxon>
        <taxon>Viteae</taxon>
        <taxon>Vitis</taxon>
    </lineage>
</organism>
<protein>
    <submittedName>
        <fullName evidence="15">Receptor-like protein 12</fullName>
    </submittedName>
</protein>
<keyword evidence="4" id="KW-0433">Leucine-rich repeat</keyword>
<dbReference type="InterPro" id="IPR046956">
    <property type="entry name" value="RLP23-like"/>
</dbReference>
<evidence type="ECO:0000256" key="7">
    <source>
        <dbReference type="ARBA" id="ARBA00022737"/>
    </source>
</evidence>
<feature type="transmembrane region" description="Helical" evidence="12">
    <location>
        <begin position="715"/>
        <end position="738"/>
    </location>
</feature>
<evidence type="ECO:0000256" key="9">
    <source>
        <dbReference type="ARBA" id="ARBA00023136"/>
    </source>
</evidence>
<keyword evidence="3" id="KW-1003">Cell membrane</keyword>
<keyword evidence="10 15" id="KW-0675">Receptor</keyword>
<feature type="domain" description="Disease resistance R13L4/SHOC-2-like LRR" evidence="14">
    <location>
        <begin position="108"/>
        <end position="265"/>
    </location>
</feature>
<keyword evidence="7" id="KW-0677">Repeat</keyword>
<keyword evidence="9 12" id="KW-0472">Membrane</keyword>
<dbReference type="Pfam" id="PF13855">
    <property type="entry name" value="LRR_8"/>
    <property type="match status" value="3"/>
</dbReference>
<evidence type="ECO:0000256" key="2">
    <source>
        <dbReference type="ARBA" id="ARBA00009592"/>
    </source>
</evidence>
<dbReference type="PRINTS" id="PR00019">
    <property type="entry name" value="LEURICHRPT"/>
</dbReference>
<dbReference type="InterPro" id="IPR003591">
    <property type="entry name" value="Leu-rich_rpt_typical-subtyp"/>
</dbReference>
<evidence type="ECO:0000256" key="1">
    <source>
        <dbReference type="ARBA" id="ARBA00004251"/>
    </source>
</evidence>
<keyword evidence="11" id="KW-0325">Glycoprotein</keyword>
<accession>A0A438IRA1</accession>
<dbReference type="PROSITE" id="PS51450">
    <property type="entry name" value="LRR"/>
    <property type="match status" value="1"/>
</dbReference>
<dbReference type="Gene3D" id="3.80.10.10">
    <property type="entry name" value="Ribonuclease Inhibitor"/>
    <property type="match status" value="3"/>
</dbReference>
<reference evidence="15 16" key="1">
    <citation type="journal article" date="2018" name="PLoS Genet.">
        <title>Population sequencing reveals clonal diversity and ancestral inbreeding in the grapevine cultivar Chardonnay.</title>
        <authorList>
            <person name="Roach M.J."/>
            <person name="Johnson D.L."/>
            <person name="Bohlmann J."/>
            <person name="van Vuuren H.J."/>
            <person name="Jones S.J."/>
            <person name="Pretorius I.S."/>
            <person name="Schmidt S.A."/>
            <person name="Borneman A.R."/>
        </authorList>
    </citation>
    <scope>NUCLEOTIDE SEQUENCE [LARGE SCALE GENOMIC DNA]</scope>
    <source>
        <strain evidence="16">cv. Chardonnay</strain>
        <tissue evidence="15">Leaf</tissue>
    </source>
</reference>
<dbReference type="Proteomes" id="UP000288805">
    <property type="component" value="Unassembled WGS sequence"/>
</dbReference>
<comment type="caution">
    <text evidence="15">The sequence shown here is derived from an EMBL/GenBank/DDBJ whole genome shotgun (WGS) entry which is preliminary data.</text>
</comment>
<sequence length="780" mass="87042">MATRKTFIIFLILLLVPLFLKFFLLEALVINSTDGDRDVVCIEMERKALLKFKGGLEDPSGRLSSWVGGDCCKWQGVDCNNGTGHVIKLDLKNPYQSDEAAFPLSRLIGQISDSLLDLKYLNYLDLSKNELSGLIPDSIGNLDNLRYLDLSDNSISGSIPASIGRLLLLEELDLSHNGMNGTIPESIGQLKELLTLTFDWNPWKGRVSEIHFMGLIKLEYFSSYLSPATNNSLVFDITSDWIPPFSLKVIRIGNCILSQTFPAWLGTQKELYQIILHNVGIPDTIPEWLWKLSPQLGWLDLSRNQLRGKPPSPLSFSTSHGWSMADLSFNRLEGPLPLWYNLTYLVLGNNLFSGPVPSNIGELSSLRVLTISGNLLNGTIPSSLTNLKYLRIIDLSNNHLSGKIPNHWKDMEMLGIIDLSKNRLYGEIPSSICSIHVIYLLKLGDNHLSGELSPSLQNCSLYSLDLGNNRFSGEIPKWIGERMSSLKQLRLRGNMLTGNIPEQLCGLSDLRILDLALNNLSGSIPPCLGHLSAMNHVTLLDPSPDYLYTDYYYTEGMELVVKGKEMEFERILSIVKLIDLSRNNLWGEIPHGIKNLSTLGTLNLSRNQLTGKIPEDIGAMQGLETLDLSSNRLSGPIPLSMASITSLSDLNLSHNLLSGPIPTTNQFPTFNDPSMYEGNLALCGLPLSTQCSTPNEDHKDEEDEKEDHDDGWETLWFFTSMGLGFPVGFWAVCGTLALKKSWRHAYFRFVGEAKDRMYVFIAVNVARFRRKMKRNGGAQG</sequence>
<dbReference type="InterPro" id="IPR001611">
    <property type="entry name" value="Leu-rich_rpt"/>
</dbReference>
<dbReference type="AlphaFoldDB" id="A0A438IRA1"/>
<dbReference type="InterPro" id="IPR055414">
    <property type="entry name" value="LRR_R13L4/SHOC2-like"/>
</dbReference>
<dbReference type="FunFam" id="3.80.10.10:FF:000111">
    <property type="entry name" value="LRR receptor-like serine/threonine-protein kinase ERECTA"/>
    <property type="match status" value="1"/>
</dbReference>
<evidence type="ECO:0000256" key="10">
    <source>
        <dbReference type="ARBA" id="ARBA00023170"/>
    </source>
</evidence>
<dbReference type="PANTHER" id="PTHR48063:SF29">
    <property type="entry name" value="LRR RECEPTOR-LIKE KINASE FAMILY PROTEIN"/>
    <property type="match status" value="1"/>
</dbReference>
<evidence type="ECO:0000256" key="3">
    <source>
        <dbReference type="ARBA" id="ARBA00022475"/>
    </source>
</evidence>
<dbReference type="EMBL" id="QGNW01000088">
    <property type="protein sequence ID" value="RVW99247.1"/>
    <property type="molecule type" value="Genomic_DNA"/>
</dbReference>
<dbReference type="Pfam" id="PF08263">
    <property type="entry name" value="LRRNT_2"/>
    <property type="match status" value="1"/>
</dbReference>
<feature type="domain" description="Leucine-rich repeat-containing N-terminal plant-type" evidence="13">
    <location>
        <begin position="44"/>
        <end position="80"/>
    </location>
</feature>
<proteinExistence type="inferred from homology"/>
<keyword evidence="8 12" id="KW-1133">Transmembrane helix</keyword>
<dbReference type="InterPro" id="IPR013210">
    <property type="entry name" value="LRR_N_plant-typ"/>
</dbReference>
<keyword evidence="6" id="KW-0732">Signal</keyword>
<dbReference type="Pfam" id="PF23598">
    <property type="entry name" value="LRR_14"/>
    <property type="match status" value="1"/>
</dbReference>
<gene>
    <name evidence="15" type="primary">RLP12_55</name>
    <name evidence="15" type="ORF">CK203_030616</name>
</gene>
<evidence type="ECO:0000256" key="4">
    <source>
        <dbReference type="ARBA" id="ARBA00022614"/>
    </source>
</evidence>
<dbReference type="SMART" id="SM00369">
    <property type="entry name" value="LRR_TYP"/>
    <property type="match status" value="6"/>
</dbReference>